<protein>
    <recommendedName>
        <fullName evidence="4">Endonuclease/Exonuclease/phosphatase family protein</fullName>
    </recommendedName>
</protein>
<dbReference type="Gene3D" id="3.60.10.10">
    <property type="entry name" value="Endonuclease/exonuclease/phosphatase"/>
    <property type="match status" value="1"/>
</dbReference>
<dbReference type="SUPFAM" id="SSF56219">
    <property type="entry name" value="DNase I-like"/>
    <property type="match status" value="1"/>
</dbReference>
<name>A0A1Y5S387_9RHOB</name>
<dbReference type="EMBL" id="FWFV01000002">
    <property type="protein sequence ID" value="SLN28728.1"/>
    <property type="molecule type" value="Genomic_DNA"/>
</dbReference>
<evidence type="ECO:0000256" key="1">
    <source>
        <dbReference type="SAM" id="SignalP"/>
    </source>
</evidence>
<reference evidence="2 3" key="1">
    <citation type="submission" date="2017-03" db="EMBL/GenBank/DDBJ databases">
        <authorList>
            <person name="Afonso C.L."/>
            <person name="Miller P.J."/>
            <person name="Scott M.A."/>
            <person name="Spackman E."/>
            <person name="Goraichik I."/>
            <person name="Dimitrov K.M."/>
            <person name="Suarez D.L."/>
            <person name="Swayne D.E."/>
        </authorList>
    </citation>
    <scope>NUCLEOTIDE SEQUENCE [LARGE SCALE GENOMIC DNA]</scope>
    <source>
        <strain evidence="2 3">CECT 7066</strain>
    </source>
</reference>
<evidence type="ECO:0000313" key="3">
    <source>
        <dbReference type="Proteomes" id="UP000193870"/>
    </source>
</evidence>
<feature type="signal peptide" evidence="1">
    <location>
        <begin position="1"/>
        <end position="22"/>
    </location>
</feature>
<evidence type="ECO:0000313" key="2">
    <source>
        <dbReference type="EMBL" id="SLN28728.1"/>
    </source>
</evidence>
<sequence>MSVSMAAPLGIFAAILASPAAADLAIATWNIDGGQRTPAELRSSAAEMEADAGEIDLLALQEVISEEQVQAIADGLGLDHWAISDFSPPIEIT</sequence>
<dbReference type="AlphaFoldDB" id="A0A1Y5S387"/>
<accession>A0A1Y5S387</accession>
<dbReference type="InterPro" id="IPR036691">
    <property type="entry name" value="Endo/exonu/phosph_ase_sf"/>
</dbReference>
<gene>
    <name evidence="2" type="ORF">PAM7066_01146</name>
</gene>
<keyword evidence="1" id="KW-0732">Signal</keyword>
<feature type="chain" id="PRO_5011003944" description="Endonuclease/Exonuclease/phosphatase family protein" evidence="1">
    <location>
        <begin position="23"/>
        <end position="93"/>
    </location>
</feature>
<evidence type="ECO:0008006" key="4">
    <source>
        <dbReference type="Google" id="ProtNLM"/>
    </source>
</evidence>
<dbReference type="Proteomes" id="UP000193870">
    <property type="component" value="Unassembled WGS sequence"/>
</dbReference>
<organism evidence="2 3">
    <name type="scientific">Palleronia marisminoris</name>
    <dbReference type="NCBI Taxonomy" id="315423"/>
    <lineage>
        <taxon>Bacteria</taxon>
        <taxon>Pseudomonadati</taxon>
        <taxon>Pseudomonadota</taxon>
        <taxon>Alphaproteobacteria</taxon>
        <taxon>Rhodobacterales</taxon>
        <taxon>Roseobacteraceae</taxon>
        <taxon>Palleronia</taxon>
    </lineage>
</organism>
<keyword evidence="3" id="KW-1185">Reference proteome</keyword>
<proteinExistence type="predicted"/>